<dbReference type="PANTHER" id="PTHR43133:SF50">
    <property type="entry name" value="ECF RNA POLYMERASE SIGMA FACTOR SIGM"/>
    <property type="match status" value="1"/>
</dbReference>
<keyword evidence="2" id="KW-0805">Transcription regulation</keyword>
<dbReference type="InterPro" id="IPR013324">
    <property type="entry name" value="RNA_pol_sigma_r3/r4-like"/>
</dbReference>
<dbReference type="InterPro" id="IPR039425">
    <property type="entry name" value="RNA_pol_sigma-70-like"/>
</dbReference>
<dbReference type="InterPro" id="IPR014325">
    <property type="entry name" value="RNA_pol_sigma-E_actinobac"/>
</dbReference>
<dbReference type="CDD" id="cd06171">
    <property type="entry name" value="Sigma70_r4"/>
    <property type="match status" value="1"/>
</dbReference>
<protein>
    <submittedName>
        <fullName evidence="8">SigE family RNA polymerase sigma factor</fullName>
    </submittedName>
</protein>
<evidence type="ECO:0000259" key="7">
    <source>
        <dbReference type="Pfam" id="PF08281"/>
    </source>
</evidence>
<name>A0ABN1RUK3_9ACTN</name>
<evidence type="ECO:0000256" key="1">
    <source>
        <dbReference type="ARBA" id="ARBA00010641"/>
    </source>
</evidence>
<dbReference type="NCBIfam" id="TIGR02937">
    <property type="entry name" value="sigma70-ECF"/>
    <property type="match status" value="1"/>
</dbReference>
<keyword evidence="4" id="KW-0238">DNA-binding</keyword>
<evidence type="ECO:0000313" key="8">
    <source>
        <dbReference type="EMBL" id="GAA0963627.1"/>
    </source>
</evidence>
<dbReference type="Pfam" id="PF08281">
    <property type="entry name" value="Sigma70_r4_2"/>
    <property type="match status" value="1"/>
</dbReference>
<dbReference type="InterPro" id="IPR007627">
    <property type="entry name" value="RNA_pol_sigma70_r2"/>
</dbReference>
<evidence type="ECO:0000256" key="4">
    <source>
        <dbReference type="ARBA" id="ARBA00023125"/>
    </source>
</evidence>
<dbReference type="Proteomes" id="UP001500542">
    <property type="component" value="Unassembled WGS sequence"/>
</dbReference>
<evidence type="ECO:0000259" key="6">
    <source>
        <dbReference type="Pfam" id="PF04542"/>
    </source>
</evidence>
<dbReference type="EMBL" id="BAAAHK010000027">
    <property type="protein sequence ID" value="GAA0963627.1"/>
    <property type="molecule type" value="Genomic_DNA"/>
</dbReference>
<dbReference type="InterPro" id="IPR013249">
    <property type="entry name" value="RNA_pol_sigma70_r4_t2"/>
</dbReference>
<evidence type="ECO:0000256" key="3">
    <source>
        <dbReference type="ARBA" id="ARBA00023082"/>
    </source>
</evidence>
<dbReference type="SUPFAM" id="SSF88946">
    <property type="entry name" value="Sigma2 domain of RNA polymerase sigma factors"/>
    <property type="match status" value="1"/>
</dbReference>
<accession>A0ABN1RUK3</accession>
<dbReference type="InterPro" id="IPR036388">
    <property type="entry name" value="WH-like_DNA-bd_sf"/>
</dbReference>
<proteinExistence type="inferred from homology"/>
<dbReference type="SUPFAM" id="SSF88659">
    <property type="entry name" value="Sigma3 and sigma4 domains of RNA polymerase sigma factors"/>
    <property type="match status" value="1"/>
</dbReference>
<comment type="caution">
    <text evidence="8">The sequence shown here is derived from an EMBL/GenBank/DDBJ whole genome shotgun (WGS) entry which is preliminary data.</text>
</comment>
<dbReference type="Gene3D" id="1.10.1740.10">
    <property type="match status" value="1"/>
</dbReference>
<dbReference type="Pfam" id="PF04542">
    <property type="entry name" value="Sigma70_r2"/>
    <property type="match status" value="1"/>
</dbReference>
<feature type="domain" description="RNA polymerase sigma factor 70 region 4 type 2" evidence="7">
    <location>
        <begin position="133"/>
        <end position="185"/>
    </location>
</feature>
<keyword evidence="5" id="KW-0804">Transcription</keyword>
<gene>
    <name evidence="8" type="ORF">GCM10009554_83330</name>
</gene>
<keyword evidence="9" id="KW-1185">Reference proteome</keyword>
<feature type="domain" description="RNA polymerase sigma-70 region 2" evidence="6">
    <location>
        <begin position="41"/>
        <end position="106"/>
    </location>
</feature>
<sequence length="193" mass="21830">MISQRFRSLDVSKGVTNLVVSIRHPHQATAPDDAHAAVSELYDRHWRGLVRLAVLVIDDRQTAEDIVQEAFAQLYRRWPLKDSDKALGYLRTIVLNASRSTLRRRKVARLYTPPHQAPQDSAENAAVLGEQRLEVQRALQTLPTRPREVLVLRYYLDLPFDEIAQILGISASTARSTASRGLTALTKQLKEAR</sequence>
<keyword evidence="3" id="KW-0731">Sigma factor</keyword>
<organism evidence="8 9">
    <name type="scientific">Kribbella koreensis</name>
    <dbReference type="NCBI Taxonomy" id="57909"/>
    <lineage>
        <taxon>Bacteria</taxon>
        <taxon>Bacillati</taxon>
        <taxon>Actinomycetota</taxon>
        <taxon>Actinomycetes</taxon>
        <taxon>Propionibacteriales</taxon>
        <taxon>Kribbellaceae</taxon>
        <taxon>Kribbella</taxon>
    </lineage>
</organism>
<dbReference type="InterPro" id="IPR013325">
    <property type="entry name" value="RNA_pol_sigma_r2"/>
</dbReference>
<dbReference type="NCBIfam" id="TIGR02983">
    <property type="entry name" value="SigE-fam_strep"/>
    <property type="match status" value="1"/>
</dbReference>
<evidence type="ECO:0000256" key="2">
    <source>
        <dbReference type="ARBA" id="ARBA00023015"/>
    </source>
</evidence>
<dbReference type="InterPro" id="IPR014284">
    <property type="entry name" value="RNA_pol_sigma-70_dom"/>
</dbReference>
<dbReference type="PANTHER" id="PTHR43133">
    <property type="entry name" value="RNA POLYMERASE ECF-TYPE SIGMA FACTO"/>
    <property type="match status" value="1"/>
</dbReference>
<reference evidence="8 9" key="1">
    <citation type="journal article" date="2019" name="Int. J. Syst. Evol. Microbiol.">
        <title>The Global Catalogue of Microorganisms (GCM) 10K type strain sequencing project: providing services to taxonomists for standard genome sequencing and annotation.</title>
        <authorList>
            <consortium name="The Broad Institute Genomics Platform"/>
            <consortium name="The Broad Institute Genome Sequencing Center for Infectious Disease"/>
            <person name="Wu L."/>
            <person name="Ma J."/>
        </authorList>
    </citation>
    <scope>NUCLEOTIDE SEQUENCE [LARGE SCALE GENOMIC DNA]</scope>
    <source>
        <strain evidence="8 9">JCM 10977</strain>
    </source>
</reference>
<dbReference type="Gene3D" id="1.10.10.10">
    <property type="entry name" value="Winged helix-like DNA-binding domain superfamily/Winged helix DNA-binding domain"/>
    <property type="match status" value="1"/>
</dbReference>
<evidence type="ECO:0000313" key="9">
    <source>
        <dbReference type="Proteomes" id="UP001500542"/>
    </source>
</evidence>
<evidence type="ECO:0000256" key="5">
    <source>
        <dbReference type="ARBA" id="ARBA00023163"/>
    </source>
</evidence>
<comment type="similarity">
    <text evidence="1">Belongs to the sigma-70 factor family. ECF subfamily.</text>
</comment>